<dbReference type="PROSITE" id="PS01124">
    <property type="entry name" value="HTH_ARAC_FAMILY_2"/>
    <property type="match status" value="1"/>
</dbReference>
<dbReference type="GO" id="GO:0003700">
    <property type="term" value="F:DNA-binding transcription factor activity"/>
    <property type="evidence" value="ECO:0007669"/>
    <property type="project" value="InterPro"/>
</dbReference>
<feature type="transmembrane region" description="Helical" evidence="13">
    <location>
        <begin position="18"/>
        <end position="38"/>
    </location>
</feature>
<dbReference type="FunFam" id="3.30.565.10:FF:000037">
    <property type="entry name" value="Hybrid sensor histidine kinase/response regulator"/>
    <property type="match status" value="1"/>
</dbReference>
<dbReference type="InterPro" id="IPR036890">
    <property type="entry name" value="HATPase_C_sf"/>
</dbReference>
<dbReference type="InterPro" id="IPR011110">
    <property type="entry name" value="Reg_prop"/>
</dbReference>
<dbReference type="Pfam" id="PF12833">
    <property type="entry name" value="HTH_18"/>
    <property type="match status" value="1"/>
</dbReference>
<dbReference type="SUPFAM" id="SSF63829">
    <property type="entry name" value="Calcium-dependent phosphotriesterase"/>
    <property type="match status" value="3"/>
</dbReference>
<dbReference type="InterPro" id="IPR003594">
    <property type="entry name" value="HATPase_dom"/>
</dbReference>
<dbReference type="Gene3D" id="3.30.565.10">
    <property type="entry name" value="Histidine kinase-like ATPase, C-terminal domain"/>
    <property type="match status" value="1"/>
</dbReference>
<evidence type="ECO:0000256" key="1">
    <source>
        <dbReference type="ARBA" id="ARBA00000085"/>
    </source>
</evidence>
<dbReference type="CDD" id="cd00075">
    <property type="entry name" value="HATPase"/>
    <property type="match status" value="1"/>
</dbReference>
<organism evidence="17 18">
    <name type="scientific">Hallella bergensis DSM 17361</name>
    <dbReference type="NCBI Taxonomy" id="585502"/>
    <lineage>
        <taxon>Bacteria</taxon>
        <taxon>Pseudomonadati</taxon>
        <taxon>Bacteroidota</taxon>
        <taxon>Bacteroidia</taxon>
        <taxon>Bacteroidales</taxon>
        <taxon>Prevotellaceae</taxon>
        <taxon>Hallella</taxon>
    </lineage>
</organism>
<evidence type="ECO:0000313" key="18">
    <source>
        <dbReference type="Proteomes" id="UP000003160"/>
    </source>
</evidence>
<comment type="caution">
    <text evidence="17">The sequence shown here is derived from an EMBL/GenBank/DDBJ whole genome shotgun (WGS) entry which is preliminary data.</text>
</comment>
<dbReference type="SUPFAM" id="SSF52172">
    <property type="entry name" value="CheY-like"/>
    <property type="match status" value="1"/>
</dbReference>
<dbReference type="InterPro" id="IPR036097">
    <property type="entry name" value="HisK_dim/P_sf"/>
</dbReference>
<keyword evidence="9" id="KW-0805">Transcription regulation</keyword>
<dbReference type="PANTHER" id="PTHR43547:SF2">
    <property type="entry name" value="HYBRID SIGNAL TRANSDUCTION HISTIDINE KINASE C"/>
    <property type="match status" value="1"/>
</dbReference>
<keyword evidence="4" id="KW-0808">Transferase</keyword>
<evidence type="ECO:0000256" key="11">
    <source>
        <dbReference type="ARBA" id="ARBA00023163"/>
    </source>
</evidence>
<evidence type="ECO:0000256" key="10">
    <source>
        <dbReference type="ARBA" id="ARBA00023125"/>
    </source>
</evidence>
<dbReference type="Pfam" id="PF07494">
    <property type="entry name" value="Reg_prop"/>
    <property type="match status" value="3"/>
</dbReference>
<evidence type="ECO:0000313" key="17">
    <source>
        <dbReference type="EMBL" id="EFA43864.1"/>
    </source>
</evidence>
<evidence type="ECO:0000259" key="15">
    <source>
        <dbReference type="PROSITE" id="PS50109"/>
    </source>
</evidence>
<dbReference type="HOGENOM" id="CLU_000445_28_1_10"/>
<keyword evidence="10" id="KW-0238">DNA-binding</keyword>
<dbReference type="PROSITE" id="PS50110">
    <property type="entry name" value="RESPONSE_REGULATORY"/>
    <property type="match status" value="1"/>
</dbReference>
<dbReference type="InterPro" id="IPR015943">
    <property type="entry name" value="WD40/YVTN_repeat-like_dom_sf"/>
</dbReference>
<dbReference type="InterPro" id="IPR004358">
    <property type="entry name" value="Sig_transdc_His_kin-like_C"/>
</dbReference>
<dbReference type="InterPro" id="IPR011006">
    <property type="entry name" value="CheY-like_superfamily"/>
</dbReference>
<keyword evidence="6 17" id="KW-0418">Kinase</keyword>
<dbReference type="PRINTS" id="PR00344">
    <property type="entry name" value="BCTRLSENSOR"/>
</dbReference>
<dbReference type="GO" id="GO:0043565">
    <property type="term" value="F:sequence-specific DNA binding"/>
    <property type="evidence" value="ECO:0007669"/>
    <property type="project" value="InterPro"/>
</dbReference>
<dbReference type="GO" id="GO:0005524">
    <property type="term" value="F:ATP binding"/>
    <property type="evidence" value="ECO:0007669"/>
    <property type="project" value="UniProtKB-KW"/>
</dbReference>
<dbReference type="Gene3D" id="3.40.50.2300">
    <property type="match status" value="1"/>
</dbReference>
<evidence type="ECO:0000256" key="12">
    <source>
        <dbReference type="PROSITE-ProRule" id="PRU00169"/>
    </source>
</evidence>
<dbReference type="SUPFAM" id="SSF47384">
    <property type="entry name" value="Homodimeric domain of signal transducing histidine kinase"/>
    <property type="match status" value="1"/>
</dbReference>
<dbReference type="Gene3D" id="2.130.10.10">
    <property type="entry name" value="YVTN repeat-like/Quinoprotein amine dehydrogenase"/>
    <property type="match status" value="2"/>
</dbReference>
<dbReference type="InterPro" id="IPR018062">
    <property type="entry name" value="HTH_AraC-typ_CS"/>
</dbReference>
<dbReference type="Pfam" id="PF00512">
    <property type="entry name" value="HisKA"/>
    <property type="match status" value="1"/>
</dbReference>
<dbReference type="eggNOG" id="COG2205">
    <property type="taxonomic scope" value="Bacteria"/>
</dbReference>
<dbReference type="Pfam" id="PF02518">
    <property type="entry name" value="HATPase_c"/>
    <property type="match status" value="1"/>
</dbReference>
<evidence type="ECO:0000256" key="4">
    <source>
        <dbReference type="ARBA" id="ARBA00022679"/>
    </source>
</evidence>
<dbReference type="PROSITE" id="PS50109">
    <property type="entry name" value="HIS_KIN"/>
    <property type="match status" value="1"/>
</dbReference>
<evidence type="ECO:0000256" key="7">
    <source>
        <dbReference type="ARBA" id="ARBA00022840"/>
    </source>
</evidence>
<dbReference type="SUPFAM" id="SSF46689">
    <property type="entry name" value="Homeodomain-like"/>
    <property type="match status" value="1"/>
</dbReference>
<sequence length="1362" mass="154682">MCQRFLVIGNLSLKSCGISKIICIFAVTITIFPTSYAAHTQKRLLFESEVLHEEKTFLTKTMRYYKCYILMAFLWVGMLSTQARNNYVYSSDRLSSSMIISIFQDHHGFLWVGTEYGLNRFDGYRYINYLHDRKDSTSLVDNTVVSFMNDSQHNLWIGTNRGLVKFNYASNDFRTYHFPHGVKPRVTAMVENDQGDIYIGTSGYYGIYVLRKGKSTIEVAKEFGVRDENFVYYLFQDDKQNLWKCNHLTSFGYYQMRHGKPAGFKAFESSVGPINKFHQLNDGRILIVCLYGILEYNYNTGKLKKADYVLPQLSGNLSIRSSYLDSKGNLYIGIKSLGLMVIPAGKQRAEVVKGSNAQVDLSRSNVVAIFEDRTQNLWIGTYDQGAYIVNEQQTAFKSWEFLSQNYMVSGSTTALVPGDNGDVWCAVRNNGIYHFDGQGNIVGHPNSPVGTNFLYRDRQGDCWISTENVLFSYNPITGTSQRKAKFEGWGIYGIADDGKGNLYVSNFGKGLYIYNKYTGRTVNYNMNQKGRLGHLWNDWIESLIVDRQGLVWMATMNGLSCFNPATGSFRPWGWLSQLEGLHCTHIYESDRHGILVGTDAGLYHFNAKTKRVESFPHSEVMEDKKICAIVEDKKGELWISTSMGIWEYNPKSKKFIAHMNGNGLVTREYTLNAALTTKDGMIGFGTGDGLTVFYPDVVRSSHVEMGDIYLTNFIVGDKYVDFLSNKFEIPYSENSFSMEFSLLNFRNADNTSFEYSMNGGKWISTAEGTNRIFFYRLKPGKYTIRVRAVNNGVVSEKCKVLTVVVNNPWYATWWAYLIYALIIGGIIFMIVLYYMRRKRVEMEESKMRFLINATHDIRSPLTLILGPLKKLKDRLTDPDTLADLDIIDRNAQRLLLLVNQILDRRKIDMKQMHLHCSETDLVELIMGIKSLFQYNATQRDITLRLIHDSHPYMVWIDKNNFDKVVSNLLSNAFKFTPDGGEITITLEEDANSVRMIVQDNGPGFQDEHPDRFFDRFYQGSGTPVSVQPGTGIGLNLCRSIVHMHGGTIKAANRSDGHSGACFTVELPKGNKHLKPEQMAETRPDGRVTQTPAYSRPNRNLKVALVDDDLELAQYIKKELSNWFYMDIFPNGSKALQALLVGDYDAVVSDIIMPEMDGVTLLKNIKNNTQISDLPVILLTSKSEVKDRLKGIKEGADAYISKPFNIDELRLLIVNHVDNVRRLRGKFSGAQSQDDTVENIEVQGNNDLLMDRIMKSINANLSNPDFNVEMLMAEVGISRTQLHRKMKEITGISAGGFIRNIRLQQAARLIKEKKQNVTQIAYAVGFNSQTHFSSAFKKHFGMTPSEYANQEDTGEPTPDQVDS</sequence>
<keyword evidence="3 12" id="KW-0597">Phosphoprotein</keyword>
<dbReference type="InterPro" id="IPR009057">
    <property type="entry name" value="Homeodomain-like_sf"/>
</dbReference>
<keyword evidence="13" id="KW-0812">Transmembrane</keyword>
<feature type="transmembrane region" description="Helical" evidence="13">
    <location>
        <begin position="813"/>
        <end position="835"/>
    </location>
</feature>
<dbReference type="InterPro" id="IPR018060">
    <property type="entry name" value="HTH_AraC"/>
</dbReference>
<keyword evidence="5" id="KW-0547">Nucleotide-binding</keyword>
<evidence type="ECO:0000256" key="6">
    <source>
        <dbReference type="ARBA" id="ARBA00022777"/>
    </source>
</evidence>
<dbReference type="EMBL" id="ACKS01000071">
    <property type="protein sequence ID" value="EFA43864.1"/>
    <property type="molecule type" value="Genomic_DNA"/>
</dbReference>
<dbReference type="InterPro" id="IPR003661">
    <property type="entry name" value="HisK_dim/P_dom"/>
</dbReference>
<feature type="domain" description="Response regulatory" evidence="16">
    <location>
        <begin position="1101"/>
        <end position="1216"/>
    </location>
</feature>
<reference evidence="17 18" key="1">
    <citation type="submission" date="2009-10" db="EMBL/GenBank/DDBJ databases">
        <authorList>
            <person name="Qin X."/>
            <person name="Bachman B."/>
            <person name="Battles P."/>
            <person name="Bell A."/>
            <person name="Bess C."/>
            <person name="Bickham C."/>
            <person name="Chaboub L."/>
            <person name="Chen D."/>
            <person name="Coyle M."/>
            <person name="Deiros D.R."/>
            <person name="Dinh H."/>
            <person name="Forbes L."/>
            <person name="Fowler G."/>
            <person name="Francisco L."/>
            <person name="Fu Q."/>
            <person name="Gubbala S."/>
            <person name="Hale W."/>
            <person name="Han Y."/>
            <person name="Hemphill L."/>
            <person name="Highlander S.K."/>
            <person name="Hirani K."/>
            <person name="Hogues M."/>
            <person name="Jackson L."/>
            <person name="Jakkamsetti A."/>
            <person name="Javaid M."/>
            <person name="Jiang H."/>
            <person name="Korchina V."/>
            <person name="Kovar C."/>
            <person name="Lara F."/>
            <person name="Lee S."/>
            <person name="Mata R."/>
            <person name="Mathew T."/>
            <person name="Moen C."/>
            <person name="Morales K."/>
            <person name="Munidasa M."/>
            <person name="Nazareth L."/>
            <person name="Ngo R."/>
            <person name="Nguyen L."/>
            <person name="Okwuonu G."/>
            <person name="Ongeri F."/>
            <person name="Patil S."/>
            <person name="Petrosino J."/>
            <person name="Pham C."/>
            <person name="Pham P."/>
            <person name="Pu L.-L."/>
            <person name="Puazo M."/>
            <person name="Raj R."/>
            <person name="Reid J."/>
            <person name="Rouhana J."/>
            <person name="Saada N."/>
            <person name="Shang Y."/>
            <person name="Simmons D."/>
            <person name="Thornton R."/>
            <person name="Warren J."/>
            <person name="Weissenberger G."/>
            <person name="Zhang J."/>
            <person name="Zhang L."/>
            <person name="Zhou C."/>
            <person name="Zhu D."/>
            <person name="Muzny D."/>
            <person name="Worley K."/>
            <person name="Gibbs R."/>
        </authorList>
    </citation>
    <scope>NUCLEOTIDE SEQUENCE [LARGE SCALE GENOMIC DNA]</scope>
    <source>
        <strain evidence="17 18">DSM 17361</strain>
    </source>
</reference>
<dbReference type="PANTHER" id="PTHR43547">
    <property type="entry name" value="TWO-COMPONENT HISTIDINE KINASE"/>
    <property type="match status" value="1"/>
</dbReference>
<dbReference type="InterPro" id="IPR001789">
    <property type="entry name" value="Sig_transdc_resp-reg_receiver"/>
</dbReference>
<evidence type="ECO:0000256" key="5">
    <source>
        <dbReference type="ARBA" id="ARBA00022741"/>
    </source>
</evidence>
<dbReference type="EC" id="2.7.13.3" evidence="2"/>
<dbReference type="InterPro" id="IPR013783">
    <property type="entry name" value="Ig-like_fold"/>
</dbReference>
<evidence type="ECO:0000256" key="8">
    <source>
        <dbReference type="ARBA" id="ARBA00023012"/>
    </source>
</evidence>
<feature type="domain" description="Histidine kinase" evidence="15">
    <location>
        <begin position="852"/>
        <end position="1070"/>
    </location>
</feature>
<dbReference type="GO" id="GO:0000155">
    <property type="term" value="F:phosphorelay sensor kinase activity"/>
    <property type="evidence" value="ECO:0007669"/>
    <property type="project" value="InterPro"/>
</dbReference>
<evidence type="ECO:0000256" key="2">
    <source>
        <dbReference type="ARBA" id="ARBA00012438"/>
    </source>
</evidence>
<dbReference type="Proteomes" id="UP000003160">
    <property type="component" value="Unassembled WGS sequence"/>
</dbReference>
<keyword evidence="13" id="KW-1133">Transmembrane helix</keyword>
<dbReference type="eggNOG" id="COG3292">
    <property type="taxonomic scope" value="Bacteria"/>
</dbReference>
<proteinExistence type="predicted"/>
<protein>
    <recommendedName>
        <fullName evidence="2">histidine kinase</fullName>
        <ecNumber evidence="2">2.7.13.3</ecNumber>
    </recommendedName>
</protein>
<dbReference type="Gene3D" id="1.10.10.60">
    <property type="entry name" value="Homeodomain-like"/>
    <property type="match status" value="1"/>
</dbReference>
<keyword evidence="11" id="KW-0804">Transcription</keyword>
<dbReference type="SMART" id="SM00342">
    <property type="entry name" value="HTH_ARAC"/>
    <property type="match status" value="1"/>
</dbReference>
<dbReference type="CDD" id="cd17574">
    <property type="entry name" value="REC_OmpR"/>
    <property type="match status" value="1"/>
</dbReference>
<dbReference type="Gene3D" id="2.60.40.10">
    <property type="entry name" value="Immunoglobulins"/>
    <property type="match status" value="1"/>
</dbReference>
<name>D1PXP0_9BACT</name>
<keyword evidence="13" id="KW-0472">Membrane</keyword>
<keyword evidence="8" id="KW-0902">Two-component regulatory system</keyword>
<evidence type="ECO:0000259" key="16">
    <source>
        <dbReference type="PROSITE" id="PS50110"/>
    </source>
</evidence>
<evidence type="ECO:0000256" key="3">
    <source>
        <dbReference type="ARBA" id="ARBA00022553"/>
    </source>
</evidence>
<evidence type="ECO:0000259" key="14">
    <source>
        <dbReference type="PROSITE" id="PS01124"/>
    </source>
</evidence>
<dbReference type="Pfam" id="PF00072">
    <property type="entry name" value="Response_reg"/>
    <property type="match status" value="1"/>
</dbReference>
<keyword evidence="7" id="KW-0067">ATP-binding</keyword>
<dbReference type="SMART" id="SM00448">
    <property type="entry name" value="REC"/>
    <property type="match status" value="1"/>
</dbReference>
<dbReference type="SUPFAM" id="SSF55874">
    <property type="entry name" value="ATPase domain of HSP90 chaperone/DNA topoisomerase II/histidine kinase"/>
    <property type="match status" value="1"/>
</dbReference>
<evidence type="ECO:0000256" key="13">
    <source>
        <dbReference type="SAM" id="Phobius"/>
    </source>
</evidence>
<accession>D1PXP0</accession>
<feature type="domain" description="HTH araC/xylS-type" evidence="14">
    <location>
        <begin position="1250"/>
        <end position="1349"/>
    </location>
</feature>
<dbReference type="PROSITE" id="PS00041">
    <property type="entry name" value="HTH_ARAC_FAMILY_1"/>
    <property type="match status" value="1"/>
</dbReference>
<keyword evidence="18" id="KW-1185">Reference proteome</keyword>
<comment type="catalytic activity">
    <reaction evidence="1">
        <text>ATP + protein L-histidine = ADP + protein N-phospho-L-histidine.</text>
        <dbReference type="EC" id="2.7.13.3"/>
    </reaction>
</comment>
<dbReference type="eggNOG" id="COG0745">
    <property type="taxonomic scope" value="Bacteria"/>
</dbReference>
<feature type="modified residue" description="4-aspartylphosphate" evidence="12">
    <location>
        <position position="1149"/>
    </location>
</feature>
<dbReference type="Gene3D" id="1.10.287.130">
    <property type="match status" value="1"/>
</dbReference>
<evidence type="ECO:0000256" key="9">
    <source>
        <dbReference type="ARBA" id="ARBA00023015"/>
    </source>
</evidence>
<dbReference type="SMART" id="SM00387">
    <property type="entry name" value="HATPase_c"/>
    <property type="match status" value="1"/>
</dbReference>
<dbReference type="InterPro" id="IPR005467">
    <property type="entry name" value="His_kinase_dom"/>
</dbReference>
<gene>
    <name evidence="17" type="primary">xynR</name>
    <name evidence="17" type="ORF">HMPREF0645_1725</name>
</gene>
<dbReference type="SMART" id="SM00388">
    <property type="entry name" value="HisKA"/>
    <property type="match status" value="1"/>
</dbReference>
<dbReference type="CDD" id="cd00082">
    <property type="entry name" value="HisKA"/>
    <property type="match status" value="1"/>
</dbReference>